<evidence type="ECO:0000313" key="3">
    <source>
        <dbReference type="Proteomes" id="UP001140091"/>
    </source>
</evidence>
<dbReference type="Proteomes" id="UP001140091">
    <property type="component" value="Unassembled WGS sequence"/>
</dbReference>
<evidence type="ECO:0000259" key="1">
    <source>
        <dbReference type="PROSITE" id="PS50181"/>
    </source>
</evidence>
<name>A0A9W8J3Z9_9AGAR</name>
<evidence type="ECO:0000313" key="2">
    <source>
        <dbReference type="EMBL" id="KAJ2925904.1"/>
    </source>
</evidence>
<comment type="caution">
    <text evidence="2">The sequence shown here is derived from an EMBL/GenBank/DDBJ whole genome shotgun (WGS) entry which is preliminary data.</text>
</comment>
<keyword evidence="3" id="KW-1185">Reference proteome</keyword>
<gene>
    <name evidence="2" type="ORF">H1R20_g11190</name>
</gene>
<dbReference type="Pfam" id="PF12937">
    <property type="entry name" value="F-box-like"/>
    <property type="match status" value="1"/>
</dbReference>
<reference evidence="2" key="1">
    <citation type="submission" date="2022-06" db="EMBL/GenBank/DDBJ databases">
        <title>Genome Sequence of Candolleomyces eurysporus.</title>
        <authorList>
            <person name="Buettner E."/>
        </authorList>
    </citation>
    <scope>NUCLEOTIDE SEQUENCE</scope>
    <source>
        <strain evidence="2">VTCC 930004</strain>
    </source>
</reference>
<dbReference type="AlphaFoldDB" id="A0A9W8J3Z9"/>
<dbReference type="InterPro" id="IPR036047">
    <property type="entry name" value="F-box-like_dom_sf"/>
</dbReference>
<dbReference type="SUPFAM" id="SSF81383">
    <property type="entry name" value="F-box domain"/>
    <property type="match status" value="1"/>
</dbReference>
<accession>A0A9W8J3Z9</accession>
<protein>
    <recommendedName>
        <fullName evidence="1">F-box domain-containing protein</fullName>
    </recommendedName>
</protein>
<dbReference type="InterPro" id="IPR001810">
    <property type="entry name" value="F-box_dom"/>
</dbReference>
<dbReference type="EMBL" id="JANBPK010001100">
    <property type="protein sequence ID" value="KAJ2925904.1"/>
    <property type="molecule type" value="Genomic_DNA"/>
</dbReference>
<organism evidence="2 3">
    <name type="scientific">Candolleomyces eurysporus</name>
    <dbReference type="NCBI Taxonomy" id="2828524"/>
    <lineage>
        <taxon>Eukaryota</taxon>
        <taxon>Fungi</taxon>
        <taxon>Dikarya</taxon>
        <taxon>Basidiomycota</taxon>
        <taxon>Agaricomycotina</taxon>
        <taxon>Agaricomycetes</taxon>
        <taxon>Agaricomycetidae</taxon>
        <taxon>Agaricales</taxon>
        <taxon>Agaricineae</taxon>
        <taxon>Psathyrellaceae</taxon>
        <taxon>Candolleomyces</taxon>
    </lineage>
</organism>
<feature type="domain" description="F-box" evidence="1">
    <location>
        <begin position="26"/>
        <end position="72"/>
    </location>
</feature>
<dbReference type="SUPFAM" id="SSF50978">
    <property type="entry name" value="WD40 repeat-like"/>
    <property type="match status" value="1"/>
</dbReference>
<dbReference type="InterPro" id="IPR036322">
    <property type="entry name" value="WD40_repeat_dom_sf"/>
</dbReference>
<dbReference type="Gene3D" id="1.20.1280.50">
    <property type="match status" value="1"/>
</dbReference>
<feature type="non-terminal residue" evidence="2">
    <location>
        <position position="1"/>
    </location>
</feature>
<dbReference type="OrthoDB" id="3068749at2759"/>
<proteinExistence type="predicted"/>
<sequence length="466" mass="51424">MLNFLHSLTNAGKHILAALPWAQPPPKGLPALPTEILLLIMKELEWDDIINLRMTCKTLHEPSCSKDVWTELLRRYVQYSMPTPFILPRSLSQCSSDVIESIVLKSQAELVIPSSIVASHSFDIPDTSVRTIHLVPGGRWLLAGCTDGSVWYYDLDLLSTDVGSSTQAGRPHLLLESPLSAQQASENQAGIFIAIDHTSELVNASKNPYKVLESFNLAVAVTIMPAGIRSVAHSFQVWRVDVVTNASDKRELTEIKALQRLSFFNDTACIIKDISIHDIHLAYCLAHPSGTTVIVDWCSVNEKSATSDPDLARWYLESSAGSRVFLLPGDLLLLIGYKVSEVTLWKWRQSAARSSLPLSELWDINPGSPFWLYTVPGGADFVHDILPPVTVNGMLQCIVPTARRGVFLISIPDDGDGLVSSSSALPSGFATVFVIIDYQGGQRYRISKPRLQEVAQIRQTNSRIEL</sequence>
<dbReference type="PROSITE" id="PS50181">
    <property type="entry name" value="FBOX"/>
    <property type="match status" value="1"/>
</dbReference>